<dbReference type="SUPFAM" id="SSF63748">
    <property type="entry name" value="Tudor/PWWP/MBT"/>
    <property type="match status" value="5"/>
</dbReference>
<dbReference type="PROSITE" id="PS50119">
    <property type="entry name" value="ZF_BBOX"/>
    <property type="match status" value="1"/>
</dbReference>
<keyword evidence="1" id="KW-0863">Zinc-finger</keyword>
<evidence type="ECO:0000259" key="5">
    <source>
        <dbReference type="PROSITE" id="PS50304"/>
    </source>
</evidence>
<comment type="caution">
    <text evidence="7">The sequence shown here is derived from an EMBL/GenBank/DDBJ whole genome shotgun (WGS) entry which is preliminary data.</text>
</comment>
<feature type="domain" description="Tudor" evidence="5">
    <location>
        <begin position="361"/>
        <end position="426"/>
    </location>
</feature>
<keyword evidence="1" id="KW-0479">Metal-binding</keyword>
<dbReference type="SMART" id="SM00333">
    <property type="entry name" value="TUDOR"/>
    <property type="match status" value="5"/>
</dbReference>
<dbReference type="InterPro" id="IPR000315">
    <property type="entry name" value="Znf_B-box"/>
</dbReference>
<feature type="compositionally biased region" description="Low complexity" evidence="3">
    <location>
        <begin position="998"/>
        <end position="1015"/>
    </location>
</feature>
<dbReference type="Gene3D" id="3.90.70.80">
    <property type="match status" value="2"/>
</dbReference>
<organism evidence="7 8">
    <name type="scientific">Paralvinella palmiformis</name>
    <dbReference type="NCBI Taxonomy" id="53620"/>
    <lineage>
        <taxon>Eukaryota</taxon>
        <taxon>Metazoa</taxon>
        <taxon>Spiralia</taxon>
        <taxon>Lophotrochozoa</taxon>
        <taxon>Annelida</taxon>
        <taxon>Polychaeta</taxon>
        <taxon>Sedentaria</taxon>
        <taxon>Canalipalpata</taxon>
        <taxon>Terebellida</taxon>
        <taxon>Terebelliformia</taxon>
        <taxon>Alvinellidae</taxon>
        <taxon>Paralvinella</taxon>
    </lineage>
</organism>
<feature type="domain" description="Tudor" evidence="5">
    <location>
        <begin position="564"/>
        <end position="623"/>
    </location>
</feature>
<dbReference type="SMART" id="SM00336">
    <property type="entry name" value="BBOX"/>
    <property type="match status" value="1"/>
</dbReference>
<dbReference type="FunFam" id="2.30.30.140:FF:000018">
    <property type="entry name" value="Serine/threonine-protein kinase 31"/>
    <property type="match status" value="2"/>
</dbReference>
<evidence type="ECO:0000259" key="6">
    <source>
        <dbReference type="PROSITE" id="PS50802"/>
    </source>
</evidence>
<keyword evidence="8" id="KW-1185">Reference proteome</keyword>
<evidence type="ECO:0000256" key="3">
    <source>
        <dbReference type="SAM" id="MobiDB-lite"/>
    </source>
</evidence>
<protein>
    <submittedName>
        <fullName evidence="7">Uncharacterized protein</fullName>
    </submittedName>
</protein>
<dbReference type="Pfam" id="PF02338">
    <property type="entry name" value="OTU"/>
    <property type="match status" value="1"/>
</dbReference>
<feature type="domain" description="OTU" evidence="6">
    <location>
        <begin position="1138"/>
        <end position="1310"/>
    </location>
</feature>
<dbReference type="InterPro" id="IPR003323">
    <property type="entry name" value="OTU_dom"/>
</dbReference>
<keyword evidence="1" id="KW-0862">Zinc</keyword>
<feature type="domain" description="Tudor" evidence="5">
    <location>
        <begin position="1370"/>
        <end position="1428"/>
    </location>
</feature>
<keyword evidence="2" id="KW-0175">Coiled coil</keyword>
<dbReference type="PANTHER" id="PTHR16442">
    <property type="entry name" value="RING FINGER PROTEIN 17"/>
    <property type="match status" value="1"/>
</dbReference>
<feature type="region of interest" description="Disordered" evidence="3">
    <location>
        <begin position="998"/>
        <end position="1067"/>
    </location>
</feature>
<dbReference type="Gene3D" id="3.30.160.60">
    <property type="entry name" value="Classic Zinc Finger"/>
    <property type="match status" value="1"/>
</dbReference>
<sequence>MSTAPRREDTNTLFVSNVEQKLPLVNVINVKVSSAAAALMRTSSLPEMCSTHNKQIIEFFCEDDKKRICSHCAIVGDHKGHRVTSFADINKKALSQLKIVMDEADTVLKHMKLSEKIINSIVPSKKSECQGIIDEISKHFRHLHGLLQIRQEGLIEEVTLKFNRLEQLKSELQSNMLNIDRALKAAQQLPIDASRTEDIDGVKHVLDVLKESTSLPCYAVKIEPEESSSLKCHFSDDVTEIISDYGEVDGMPDIEVKLKPLAEIPTEQLNCDFGANTDSSTVLDANALPSTSFQTTAVKKKPLKHPPVKVVIPEMVYVTHIKNPHYFLVQRCCDLNHINQLQRKVNKYCTNPNTIRNIPQKPVVGDYVLSQYKGTWYRAQICQLLTDNSLLDPTQLQMEIVYIDYGNSAVVTLDTLLVMKPQFMKIPQYTRVCSLVDIVPADEVKCEKDKVIYVDLTKPKCDDVKDNRPVSVRDALIFLEYACFVSPASVSTSLGVIPKPNTQYPQPVLPRKGSSLQGVLSYVETPQKLFIQQMDVNSDFLYQMMIDIQSVYTQDTKDLYTVFCPQKYMVCAALYEEDNVWYRAQVIEIPSRHHVKVKYVDYGNEEYISQWNLRELPDEFVSLPVQAIECQLADVAPLNEDIGWPAEATEMFRQETGSKRMQVLVQGIINESVLEVVLKELPESDNVGEEICYNIWVVEKCVALSTGPSSEPVCRTSISEEEAYLAAHPEMVRLGLVSISDTETVSDERLSDRPLGDEVRVSHIVNAGELYLHLVSSDEDRLRLMSDMMNYYKNNTPIIKEDARSGDICAVVYPEDRQWYRAEIASLLDDEAKVQLIDFGNATTLPRSDVYQLPEQFADQEKFAKLCHLSGLQPAGDTTRWTKTSTEYLLHLVDETVCYMDQKSTEKGQSLGIDIFKKEVIKGEALTGDRVLYQSIRELILDKGLALPQNSIKGKQKASNRQTSSGITTVDTPEDKLPSAVIPDDHLIGQPASVNQVSSTVSSDVVEDTSPVTSTIASTVDDDDDDDDDEEEEEELTGEETISPFVHQPNDVTSPQPLPQPVDQPVSVPSCKHLDYKMPPLPSETSVSVVPTFVDYDCHVYVQTIKPDDHPEGRLGFMLKENTVEVQLQNSYYEKVKLHRAKIIRDGNCLFRAFALALFSDQERYGEIRKKVVDRLQHYWWLFENILPGLSINYFDPIMLFNDHPALWSYGLSGTSTEAEYSMPYLIHSFNQVTKNEYMEKISKDGSYGGEPEILAITSAYQVHVDLYMGGLNTPIIYRTYGNTGDPLIRLSYVHDGQYDFGHYDLLVDDRDLADKAEIVYNVWRAQKVEDYQMSNRQSNSNHYDNSILDQIMTYLQTKYSDSPSELNSVWEVGQPVVAQYPDDGLFYRAKIISKQDYCYKVKYVDFGNEGAVSATMLRSAVELYDIPIQCYECILDNVQPGSGDGKWSTSILDKIHAKLVGKTFIMHIKNSTEDHKLVIDLLDKGHSITYILCDLGLAAIDEKGFDSDSEVADDDVADTFDNTDRDDVLMTPSQFIYGIPKRSIDSPFPNHIKLIENDIITCLVTQVDSPNEVYLQRTKQEEADSENMIEINNELDQLVEIQSLLNTEFSSYNTLSEPKPGLACCAKYSFDHCWYRGEILSVGHGPDNNLCAVLLVDYGSLEYAEGDSEMPAQWLEHGYPNLHAFAGTTQRANTLYCASSEVPPFWCSLPYCCCCLSGDVNDDVCHMVTKVMMNILTSQPVIAVIKPSTSQYWVDLYDKEEFSAVGLEASLVYADLIKSGHIMCTLNEESDTLVEEVYEEEADNTDDSPAIH</sequence>
<dbReference type="CDD" id="cd19756">
    <property type="entry name" value="Bbox2"/>
    <property type="match status" value="1"/>
</dbReference>
<dbReference type="InterPro" id="IPR035437">
    <property type="entry name" value="SNase_OB-fold_sf"/>
</dbReference>
<dbReference type="InterPro" id="IPR038765">
    <property type="entry name" value="Papain-like_cys_pep_sf"/>
</dbReference>
<evidence type="ECO:0000256" key="1">
    <source>
        <dbReference type="PROSITE-ProRule" id="PRU00024"/>
    </source>
</evidence>
<dbReference type="Gene3D" id="2.40.50.90">
    <property type="match status" value="3"/>
</dbReference>
<dbReference type="CDD" id="cd22744">
    <property type="entry name" value="OTU"/>
    <property type="match status" value="1"/>
</dbReference>
<dbReference type="PROSITE" id="PS50802">
    <property type="entry name" value="OTU"/>
    <property type="match status" value="1"/>
</dbReference>
<feature type="domain" description="B box-type" evidence="4">
    <location>
        <begin position="44"/>
        <end position="86"/>
    </location>
</feature>
<feature type="region of interest" description="Disordered" evidence="3">
    <location>
        <begin position="952"/>
        <end position="986"/>
    </location>
</feature>
<accession>A0AAD9JUH5</accession>
<dbReference type="GO" id="GO:0008270">
    <property type="term" value="F:zinc ion binding"/>
    <property type="evidence" value="ECO:0007669"/>
    <property type="project" value="UniProtKB-KW"/>
</dbReference>
<gene>
    <name evidence="7" type="ORF">LSH36_154g07060</name>
</gene>
<feature type="domain" description="Tudor" evidence="5">
    <location>
        <begin position="802"/>
        <end position="860"/>
    </location>
</feature>
<dbReference type="Gene3D" id="2.30.30.140">
    <property type="match status" value="5"/>
</dbReference>
<feature type="coiled-coil region" evidence="2">
    <location>
        <begin position="155"/>
        <end position="189"/>
    </location>
</feature>
<feature type="compositionally biased region" description="Polar residues" evidence="3">
    <location>
        <begin position="952"/>
        <end position="971"/>
    </location>
</feature>
<evidence type="ECO:0000313" key="7">
    <source>
        <dbReference type="EMBL" id="KAK2159374.1"/>
    </source>
</evidence>
<name>A0AAD9JUH5_9ANNE</name>
<evidence type="ECO:0000256" key="2">
    <source>
        <dbReference type="SAM" id="Coils"/>
    </source>
</evidence>
<dbReference type="Pfam" id="PF00567">
    <property type="entry name" value="TUDOR"/>
    <property type="match status" value="5"/>
</dbReference>
<feature type="compositionally biased region" description="Basic and acidic residues" evidence="3">
    <location>
        <begin position="973"/>
        <end position="986"/>
    </location>
</feature>
<dbReference type="EMBL" id="JAODUP010000154">
    <property type="protein sequence ID" value="KAK2159374.1"/>
    <property type="molecule type" value="Genomic_DNA"/>
</dbReference>
<proteinExistence type="predicted"/>
<dbReference type="SUPFAM" id="SSF57845">
    <property type="entry name" value="B-box zinc-binding domain"/>
    <property type="match status" value="1"/>
</dbReference>
<evidence type="ECO:0000313" key="8">
    <source>
        <dbReference type="Proteomes" id="UP001208570"/>
    </source>
</evidence>
<feature type="compositionally biased region" description="Acidic residues" evidence="3">
    <location>
        <begin position="1020"/>
        <end position="1038"/>
    </location>
</feature>
<dbReference type="SUPFAM" id="SSF54001">
    <property type="entry name" value="Cysteine proteinases"/>
    <property type="match status" value="1"/>
</dbReference>
<dbReference type="PROSITE" id="PS50304">
    <property type="entry name" value="TUDOR"/>
    <property type="match status" value="5"/>
</dbReference>
<dbReference type="Proteomes" id="UP001208570">
    <property type="component" value="Unassembled WGS sequence"/>
</dbReference>
<reference evidence="7" key="1">
    <citation type="journal article" date="2023" name="Mol. Biol. Evol.">
        <title>Third-Generation Sequencing Reveals the Adaptive Role of the Epigenome in Three Deep-Sea Polychaetes.</title>
        <authorList>
            <person name="Perez M."/>
            <person name="Aroh O."/>
            <person name="Sun Y."/>
            <person name="Lan Y."/>
            <person name="Juniper S.K."/>
            <person name="Young C.R."/>
            <person name="Angers B."/>
            <person name="Qian P.Y."/>
        </authorList>
    </citation>
    <scope>NUCLEOTIDE SEQUENCE</scope>
    <source>
        <strain evidence="7">P08H-3</strain>
    </source>
</reference>
<dbReference type="PANTHER" id="PTHR16442:SF1">
    <property type="entry name" value="RING FINGER PROTEIN 17"/>
    <property type="match status" value="1"/>
</dbReference>
<feature type="domain" description="Tudor" evidence="5">
    <location>
        <begin position="1618"/>
        <end position="1680"/>
    </location>
</feature>
<dbReference type="Pfam" id="PF00643">
    <property type="entry name" value="zf-B_box"/>
    <property type="match status" value="1"/>
</dbReference>
<evidence type="ECO:0000259" key="4">
    <source>
        <dbReference type="PROSITE" id="PS50119"/>
    </source>
</evidence>
<dbReference type="CDD" id="cd20379">
    <property type="entry name" value="Tudor_dTUD-like"/>
    <property type="match status" value="1"/>
</dbReference>
<dbReference type="InterPro" id="IPR002999">
    <property type="entry name" value="Tudor"/>
</dbReference>